<dbReference type="SUPFAM" id="SSF50037">
    <property type="entry name" value="C-terminal domain of transcriptional repressors"/>
    <property type="match status" value="1"/>
</dbReference>
<dbReference type="Pfam" id="PF04023">
    <property type="entry name" value="FeoA"/>
    <property type="match status" value="1"/>
</dbReference>
<protein>
    <submittedName>
        <fullName evidence="3">Ferrous iron transport protein A</fullName>
    </submittedName>
</protein>
<evidence type="ECO:0000256" key="1">
    <source>
        <dbReference type="ARBA" id="ARBA00023004"/>
    </source>
</evidence>
<dbReference type="InterPro" id="IPR038157">
    <property type="entry name" value="FeoA_core_dom"/>
</dbReference>
<keyword evidence="1" id="KW-0408">Iron</keyword>
<evidence type="ECO:0000313" key="4">
    <source>
        <dbReference type="Proteomes" id="UP000243338"/>
    </source>
</evidence>
<dbReference type="PANTHER" id="PTHR43151:SF1">
    <property type="entry name" value="SSR2333 PROTEIN"/>
    <property type="match status" value="1"/>
</dbReference>
<dbReference type="RefSeq" id="WP_091687971.1">
    <property type="nucleotide sequence ID" value="NZ_CAAGSJ010000004.1"/>
</dbReference>
<proteinExistence type="predicted"/>
<feature type="domain" description="Ferrous iron transporter FeoA-like" evidence="2">
    <location>
        <begin position="5"/>
        <end position="75"/>
    </location>
</feature>
<sequence>MPHVLPLTMMPEGKEGTVVSINAGQGLKRRLVEMGFCEDSLVTVHRSERGALVVVVNGTKYALGKGMATKIMVSDC</sequence>
<organism evidence="3 4">
    <name type="scientific">Methanococcoides vulcani</name>
    <dbReference type="NCBI Taxonomy" id="1353158"/>
    <lineage>
        <taxon>Archaea</taxon>
        <taxon>Methanobacteriati</taxon>
        <taxon>Methanobacteriota</taxon>
        <taxon>Stenosarchaea group</taxon>
        <taxon>Methanomicrobia</taxon>
        <taxon>Methanosarcinales</taxon>
        <taxon>Methanosarcinaceae</taxon>
        <taxon>Methanococcoides</taxon>
    </lineage>
</organism>
<dbReference type="GO" id="GO:0046914">
    <property type="term" value="F:transition metal ion binding"/>
    <property type="evidence" value="ECO:0007669"/>
    <property type="project" value="InterPro"/>
</dbReference>
<name>A0A1H9Y0D0_9EURY</name>
<dbReference type="EMBL" id="FOHQ01000001">
    <property type="protein sequence ID" value="SES62161.1"/>
    <property type="molecule type" value="Genomic_DNA"/>
</dbReference>
<dbReference type="STRING" id="1353158.SAMN04488587_0085"/>
<accession>A0A1H9Y0D0</accession>
<gene>
    <name evidence="3" type="ORF">SAMN04488587_0085</name>
</gene>
<dbReference type="PANTHER" id="PTHR43151">
    <property type="entry name" value="FEOA FAMILY PROTEIN"/>
    <property type="match status" value="1"/>
</dbReference>
<dbReference type="InterPro" id="IPR007167">
    <property type="entry name" value="Fe-transptr_FeoA-like"/>
</dbReference>
<dbReference type="AlphaFoldDB" id="A0A1H9Y0D0"/>
<reference evidence="4" key="1">
    <citation type="submission" date="2016-10" db="EMBL/GenBank/DDBJ databases">
        <authorList>
            <person name="Varghese N."/>
            <person name="Submissions S."/>
        </authorList>
    </citation>
    <scope>NUCLEOTIDE SEQUENCE [LARGE SCALE GENOMIC DNA]</scope>
    <source>
        <strain evidence="4">SLH 33</strain>
    </source>
</reference>
<dbReference type="OrthoDB" id="105333at2157"/>
<dbReference type="Proteomes" id="UP000243338">
    <property type="component" value="Unassembled WGS sequence"/>
</dbReference>
<dbReference type="InterPro" id="IPR053184">
    <property type="entry name" value="FeoA-like"/>
</dbReference>
<evidence type="ECO:0000259" key="2">
    <source>
        <dbReference type="SMART" id="SM00899"/>
    </source>
</evidence>
<dbReference type="Gene3D" id="2.30.30.90">
    <property type="match status" value="1"/>
</dbReference>
<dbReference type="SMART" id="SM00899">
    <property type="entry name" value="FeoA"/>
    <property type="match status" value="1"/>
</dbReference>
<dbReference type="InterPro" id="IPR008988">
    <property type="entry name" value="Transcriptional_repressor_C"/>
</dbReference>
<keyword evidence="4" id="KW-1185">Reference proteome</keyword>
<evidence type="ECO:0000313" key="3">
    <source>
        <dbReference type="EMBL" id="SES62161.1"/>
    </source>
</evidence>